<keyword evidence="2" id="KW-0812">Transmembrane</keyword>
<dbReference type="InterPro" id="IPR013083">
    <property type="entry name" value="Znf_RING/FYVE/PHD"/>
</dbReference>
<reference evidence="3 4" key="1">
    <citation type="journal article" date="2024" name="Science">
        <title>Giant polyketide synthase enzymes in the biosynthesis of giant marine polyether toxins.</title>
        <authorList>
            <person name="Fallon T.R."/>
            <person name="Shende V.V."/>
            <person name="Wierzbicki I.H."/>
            <person name="Pendleton A.L."/>
            <person name="Watervoot N.F."/>
            <person name="Auber R.P."/>
            <person name="Gonzalez D.J."/>
            <person name="Wisecaver J.H."/>
            <person name="Moore B.S."/>
        </authorList>
    </citation>
    <scope>NUCLEOTIDE SEQUENCE [LARGE SCALE GENOMIC DNA]</scope>
    <source>
        <strain evidence="3 4">12B1</strain>
    </source>
</reference>
<keyword evidence="2" id="KW-1133">Transmembrane helix</keyword>
<keyword evidence="2" id="KW-0472">Membrane</keyword>
<feature type="region of interest" description="Disordered" evidence="1">
    <location>
        <begin position="1"/>
        <end position="24"/>
    </location>
</feature>
<accession>A0AB34JK78</accession>
<keyword evidence="4" id="KW-1185">Reference proteome</keyword>
<name>A0AB34JK78_PRYPA</name>
<proteinExistence type="predicted"/>
<evidence type="ECO:0000256" key="1">
    <source>
        <dbReference type="SAM" id="MobiDB-lite"/>
    </source>
</evidence>
<evidence type="ECO:0000313" key="3">
    <source>
        <dbReference type="EMBL" id="KAL1521131.1"/>
    </source>
</evidence>
<dbReference type="AlphaFoldDB" id="A0AB34JK78"/>
<feature type="transmembrane region" description="Helical" evidence="2">
    <location>
        <begin position="37"/>
        <end position="57"/>
    </location>
</feature>
<evidence type="ECO:0008006" key="5">
    <source>
        <dbReference type="Google" id="ProtNLM"/>
    </source>
</evidence>
<sequence length="176" mass="18991">MAPPPLSSLSRASVRTPPGLASSHPHHLSPLGVSSQLLLSAALLLVGVLICCIIQVMSCRMRRKSHRDEDLPLLARDDSPRHECDSDGFATIGTPARDFVRLSSLPPAIFRAEEDQRRCLACGEAGKCVSLRPCGHIVLCRACSDYVYTCPNPNCGKYITGVGLCALPNPSDDKQR</sequence>
<dbReference type="EMBL" id="JBGBPQ010000008">
    <property type="protein sequence ID" value="KAL1521131.1"/>
    <property type="molecule type" value="Genomic_DNA"/>
</dbReference>
<evidence type="ECO:0000313" key="4">
    <source>
        <dbReference type="Proteomes" id="UP001515480"/>
    </source>
</evidence>
<dbReference type="Gene3D" id="3.30.40.10">
    <property type="entry name" value="Zinc/RING finger domain, C3HC4 (zinc finger)"/>
    <property type="match status" value="1"/>
</dbReference>
<dbReference type="Proteomes" id="UP001515480">
    <property type="component" value="Unassembled WGS sequence"/>
</dbReference>
<protein>
    <recommendedName>
        <fullName evidence="5">RING-type domain-containing protein</fullName>
    </recommendedName>
</protein>
<evidence type="ECO:0000256" key="2">
    <source>
        <dbReference type="SAM" id="Phobius"/>
    </source>
</evidence>
<dbReference type="Pfam" id="PF13920">
    <property type="entry name" value="zf-C3HC4_3"/>
    <property type="match status" value="1"/>
</dbReference>
<organism evidence="3 4">
    <name type="scientific">Prymnesium parvum</name>
    <name type="common">Toxic golden alga</name>
    <dbReference type="NCBI Taxonomy" id="97485"/>
    <lineage>
        <taxon>Eukaryota</taxon>
        <taxon>Haptista</taxon>
        <taxon>Haptophyta</taxon>
        <taxon>Prymnesiophyceae</taxon>
        <taxon>Prymnesiales</taxon>
        <taxon>Prymnesiaceae</taxon>
        <taxon>Prymnesium</taxon>
    </lineage>
</organism>
<gene>
    <name evidence="3" type="ORF">AB1Y20_022685</name>
</gene>
<comment type="caution">
    <text evidence="3">The sequence shown here is derived from an EMBL/GenBank/DDBJ whole genome shotgun (WGS) entry which is preliminary data.</text>
</comment>